<dbReference type="GO" id="GO:0097228">
    <property type="term" value="C:sperm principal piece"/>
    <property type="evidence" value="ECO:0007669"/>
    <property type="project" value="TreeGrafter"/>
</dbReference>
<reference evidence="2" key="2">
    <citation type="submission" date="2025-08" db="UniProtKB">
        <authorList>
            <consortium name="Ensembl"/>
        </authorList>
    </citation>
    <scope>IDENTIFICATION</scope>
</reference>
<dbReference type="AlphaFoldDB" id="A0A287CVU2"/>
<keyword evidence="1" id="KW-0812">Transmembrane</keyword>
<dbReference type="GO" id="GO:0001669">
    <property type="term" value="C:acrosomal vesicle"/>
    <property type="evidence" value="ECO:0007669"/>
    <property type="project" value="TreeGrafter"/>
</dbReference>
<protein>
    <submittedName>
        <fullName evidence="2">Cation channel sperm associated 4</fullName>
    </submittedName>
</protein>
<dbReference type="GeneTree" id="ENSGT00940000161879"/>
<dbReference type="GO" id="GO:0006814">
    <property type="term" value="P:sodium ion transport"/>
    <property type="evidence" value="ECO:0007669"/>
    <property type="project" value="TreeGrafter"/>
</dbReference>
<keyword evidence="1" id="KW-0472">Membrane</keyword>
<keyword evidence="1" id="KW-1133">Transmembrane helix</keyword>
<dbReference type="GO" id="GO:0005227">
    <property type="term" value="F:calcium-activated cation channel activity"/>
    <property type="evidence" value="ECO:0007669"/>
    <property type="project" value="InterPro"/>
</dbReference>
<dbReference type="GO" id="GO:0048240">
    <property type="term" value="P:sperm capacitation"/>
    <property type="evidence" value="ECO:0007669"/>
    <property type="project" value="TreeGrafter"/>
</dbReference>
<keyword evidence="3" id="KW-1185">Reference proteome</keyword>
<evidence type="ECO:0000313" key="2">
    <source>
        <dbReference type="Ensembl" id="ENSSTOP00000025389.1"/>
    </source>
</evidence>
<evidence type="ECO:0000313" key="3">
    <source>
        <dbReference type="Proteomes" id="UP000005215"/>
    </source>
</evidence>
<dbReference type="Ensembl" id="ENSSTOT00000034122.1">
    <property type="protein sequence ID" value="ENSSTOP00000025389.1"/>
    <property type="gene ID" value="ENSSTOG00000028150.2"/>
</dbReference>
<reference evidence="3" key="1">
    <citation type="submission" date="2011-11" db="EMBL/GenBank/DDBJ databases">
        <title>The Draft Genome of Spermophilus tridecemlineatus.</title>
        <authorList>
            <consortium name="The Broad Institute Genome Assembly &amp; Analysis Group"/>
            <consortium name="Computational R&amp;D Group"/>
            <consortium name="and Sequencing Platform"/>
            <person name="Di Palma F."/>
            <person name="Alfoldi J."/>
            <person name="Johnson J."/>
            <person name="Berlin A."/>
            <person name="Gnerre S."/>
            <person name="Jaffe D."/>
            <person name="MacCallum I."/>
            <person name="Young S."/>
            <person name="Walker B.J."/>
            <person name="Lindblad-Toh K."/>
        </authorList>
    </citation>
    <scope>NUCLEOTIDE SEQUENCE [LARGE SCALE GENOMIC DNA]</scope>
</reference>
<dbReference type="PANTHER" id="PTHR47077:SF1">
    <property type="entry name" value="CATION CHANNEL SPERM-ASSOCIATED PROTEIN 4"/>
    <property type="match status" value="1"/>
</dbReference>
<dbReference type="GO" id="GO:0005245">
    <property type="term" value="F:voltage-gated calcium channel activity"/>
    <property type="evidence" value="ECO:0007669"/>
    <property type="project" value="TreeGrafter"/>
</dbReference>
<organism evidence="2 3">
    <name type="scientific">Ictidomys tridecemlineatus</name>
    <name type="common">Thirteen-lined ground squirrel</name>
    <name type="synonym">Spermophilus tridecemlineatus</name>
    <dbReference type="NCBI Taxonomy" id="43179"/>
    <lineage>
        <taxon>Eukaryota</taxon>
        <taxon>Metazoa</taxon>
        <taxon>Chordata</taxon>
        <taxon>Craniata</taxon>
        <taxon>Vertebrata</taxon>
        <taxon>Euteleostomi</taxon>
        <taxon>Mammalia</taxon>
        <taxon>Eutheria</taxon>
        <taxon>Euarchontoglires</taxon>
        <taxon>Glires</taxon>
        <taxon>Rodentia</taxon>
        <taxon>Sciuromorpha</taxon>
        <taxon>Sciuridae</taxon>
        <taxon>Xerinae</taxon>
        <taxon>Marmotini</taxon>
        <taxon>Ictidomys</taxon>
    </lineage>
</organism>
<feature type="transmembrane region" description="Helical" evidence="1">
    <location>
        <begin position="70"/>
        <end position="89"/>
    </location>
</feature>
<proteinExistence type="predicted"/>
<sequence>MAENQKTWWQQWTDTTNVKHLKLLRTTHDPFIRHEEQVLINRRDISSEKDAWDMQEFITRMYVKQLLRHPAFQLLLALLLVVNAITIALRTNFVLGQ</sequence>
<dbReference type="GO" id="GO:0030317">
    <property type="term" value="P:flagellated sperm motility"/>
    <property type="evidence" value="ECO:0007669"/>
    <property type="project" value="InterPro"/>
</dbReference>
<reference evidence="2" key="3">
    <citation type="submission" date="2025-09" db="UniProtKB">
        <authorList>
            <consortium name="Ensembl"/>
        </authorList>
    </citation>
    <scope>IDENTIFICATION</scope>
</reference>
<gene>
    <name evidence="2" type="primary">CATSPER4</name>
</gene>
<dbReference type="InterPro" id="IPR028744">
    <property type="entry name" value="CatSper4"/>
</dbReference>
<dbReference type="GO" id="GO:0036128">
    <property type="term" value="C:CatSper complex"/>
    <property type="evidence" value="ECO:0007669"/>
    <property type="project" value="InterPro"/>
</dbReference>
<dbReference type="EMBL" id="AGTP01007762">
    <property type="status" value="NOT_ANNOTATED_CDS"/>
    <property type="molecule type" value="Genomic_DNA"/>
</dbReference>
<dbReference type="PANTHER" id="PTHR47077">
    <property type="entry name" value="ION_TRANS DOMAIN-CONTAINING PROTEIN"/>
    <property type="match status" value="1"/>
</dbReference>
<dbReference type="Proteomes" id="UP000005215">
    <property type="component" value="Unassembled WGS sequence"/>
</dbReference>
<evidence type="ECO:0000256" key="1">
    <source>
        <dbReference type="SAM" id="Phobius"/>
    </source>
</evidence>
<accession>A0A287CVU2</accession>
<name>A0A287CVU2_ICTTR</name>